<name>A0A9P4JK74_9PLEO</name>
<comment type="caution">
    <text evidence="2">The sequence shown here is derived from an EMBL/GenBank/DDBJ whole genome shotgun (WGS) entry which is preliminary data.</text>
</comment>
<dbReference type="EMBL" id="ML994128">
    <property type="protein sequence ID" value="KAF2198649.1"/>
    <property type="molecule type" value="Genomic_DNA"/>
</dbReference>
<dbReference type="Pfam" id="PF00995">
    <property type="entry name" value="Sec1"/>
    <property type="match status" value="1"/>
</dbReference>
<accession>A0A9P4JK74</accession>
<keyword evidence="3" id="KW-1185">Reference proteome</keyword>
<dbReference type="InterPro" id="IPR036045">
    <property type="entry name" value="Sec1-like_sf"/>
</dbReference>
<dbReference type="AlphaFoldDB" id="A0A9P4JK74"/>
<dbReference type="InterPro" id="IPR001619">
    <property type="entry name" value="Sec1-like"/>
</dbReference>
<protein>
    <submittedName>
        <fullName evidence="2">SEC1 family transport protein-like protein SLY1</fullName>
    </submittedName>
</protein>
<organism evidence="2 3">
    <name type="scientific">Delitschia confertaspora ATCC 74209</name>
    <dbReference type="NCBI Taxonomy" id="1513339"/>
    <lineage>
        <taxon>Eukaryota</taxon>
        <taxon>Fungi</taxon>
        <taxon>Dikarya</taxon>
        <taxon>Ascomycota</taxon>
        <taxon>Pezizomycotina</taxon>
        <taxon>Dothideomycetes</taxon>
        <taxon>Pleosporomycetidae</taxon>
        <taxon>Pleosporales</taxon>
        <taxon>Delitschiaceae</taxon>
        <taxon>Delitschia</taxon>
    </lineage>
</organism>
<dbReference type="Proteomes" id="UP000799536">
    <property type="component" value="Unassembled WGS sequence"/>
</dbReference>
<dbReference type="PIRSF" id="PIRSF005715">
    <property type="entry name" value="VPS45_Sec1"/>
    <property type="match status" value="1"/>
</dbReference>
<dbReference type="Gene3D" id="3.40.50.1910">
    <property type="match status" value="1"/>
</dbReference>
<evidence type="ECO:0000256" key="1">
    <source>
        <dbReference type="ARBA" id="ARBA00009884"/>
    </source>
</evidence>
<evidence type="ECO:0000313" key="2">
    <source>
        <dbReference type="EMBL" id="KAF2198649.1"/>
    </source>
</evidence>
<dbReference type="SUPFAM" id="SSF56815">
    <property type="entry name" value="Sec1/munc18-like (SM) proteins"/>
    <property type="match status" value="1"/>
</dbReference>
<dbReference type="OrthoDB" id="10251230at2759"/>
<dbReference type="Gene3D" id="3.90.830.10">
    <property type="entry name" value="Syntaxin Binding Protein 1, Chain A, domain 2"/>
    <property type="match status" value="1"/>
</dbReference>
<reference evidence="2" key="1">
    <citation type="journal article" date="2020" name="Stud. Mycol.">
        <title>101 Dothideomycetes genomes: a test case for predicting lifestyles and emergence of pathogens.</title>
        <authorList>
            <person name="Haridas S."/>
            <person name="Albert R."/>
            <person name="Binder M."/>
            <person name="Bloem J."/>
            <person name="Labutti K."/>
            <person name="Salamov A."/>
            <person name="Andreopoulos B."/>
            <person name="Baker S."/>
            <person name="Barry K."/>
            <person name="Bills G."/>
            <person name="Bluhm B."/>
            <person name="Cannon C."/>
            <person name="Castanera R."/>
            <person name="Culley D."/>
            <person name="Daum C."/>
            <person name="Ezra D."/>
            <person name="Gonzalez J."/>
            <person name="Henrissat B."/>
            <person name="Kuo A."/>
            <person name="Liang C."/>
            <person name="Lipzen A."/>
            <person name="Lutzoni F."/>
            <person name="Magnuson J."/>
            <person name="Mondo S."/>
            <person name="Nolan M."/>
            <person name="Ohm R."/>
            <person name="Pangilinan J."/>
            <person name="Park H.-J."/>
            <person name="Ramirez L."/>
            <person name="Alfaro M."/>
            <person name="Sun H."/>
            <person name="Tritt A."/>
            <person name="Yoshinaga Y."/>
            <person name="Zwiers L.-H."/>
            <person name="Turgeon B."/>
            <person name="Goodwin S."/>
            <person name="Spatafora J."/>
            <person name="Crous P."/>
            <person name="Grigoriev I."/>
        </authorList>
    </citation>
    <scope>NUCLEOTIDE SEQUENCE</scope>
    <source>
        <strain evidence="2">ATCC 74209</strain>
    </source>
</reference>
<dbReference type="InterPro" id="IPR027482">
    <property type="entry name" value="Sec1-like_dom2"/>
</dbReference>
<dbReference type="InterPro" id="IPR043127">
    <property type="entry name" value="Sec-1-like_dom3a"/>
</dbReference>
<dbReference type="InterPro" id="IPR043154">
    <property type="entry name" value="Sec-1-like_dom1"/>
</dbReference>
<dbReference type="GO" id="GO:0016192">
    <property type="term" value="P:vesicle-mediated transport"/>
    <property type="evidence" value="ECO:0007669"/>
    <property type="project" value="InterPro"/>
</dbReference>
<comment type="similarity">
    <text evidence="1">Belongs to the STXBP/unc-18/SEC1 family.</text>
</comment>
<sequence length="687" mass="75910">MATLRDRQIASIERLLNLNAPTQPGDTHHDSNASGLLSANSPILSESGEPIWKVLVFDDLGRDVISSVLRVNDLRAWGVTIHLNINTTRHTIPDVPVIYLVEPTPANLQAITSDLSRNLYSPAYINFLSSIPRPLLEDFAVQTAASGTSEHLAQIYDQYLNFIVSEPDLFSLGLEGTYGTLNSPRTSDEELDATVDRIVSGLFSVVVTMGTIPIIRCPKGGAAEMICAKLDRKLRDHILNSKTNLFSGGDHKSSATVGSRPVLIIVDRNVDLVPMLSHSWTYQSLIYDVLSMHLNRITMTVPIDENHPEKGTKKQSYDLTSSDYFWLRNSGLPFPQVAEDIDAELTKYKEDASEVTKKTGATSLEDLQNDTSQSAAHLKAAITLLPELRERKSTLDMHMNILGALLKGIKDRQLDNYFQIEENITKQTKAQIMELIKDHDKGNDPLDKLRLFLQWYLSTEQEVSRADLDNFIEALQAAGADTTSVQYIKTVRQITRMTMISSAPTQSIQNTNELFRGFSSLSSRVTDRFKDAGLGSQLEGLVSGIKNFLPANKDLTLTKITESLMDPQNASSSAISKTESYLYFDPRSANARGTLPPASQARNQGTAVQRGIEASFGQRRQGFSEAIVFTVGGGSMDEYGNLLEWAKRSTAATAGHQKRRVVYGSTALMSAKEFVEKDLMRLGKESA</sequence>
<dbReference type="Gene3D" id="1.25.40.60">
    <property type="match status" value="1"/>
</dbReference>
<gene>
    <name evidence="2" type="ORF">GQ43DRAFT_483127</name>
</gene>
<dbReference type="Gene3D" id="3.40.50.2060">
    <property type="match status" value="1"/>
</dbReference>
<evidence type="ECO:0000313" key="3">
    <source>
        <dbReference type="Proteomes" id="UP000799536"/>
    </source>
</evidence>
<dbReference type="PANTHER" id="PTHR11679">
    <property type="entry name" value="VESICLE PROTEIN SORTING-ASSOCIATED"/>
    <property type="match status" value="1"/>
</dbReference>
<proteinExistence type="inferred from homology"/>